<keyword evidence="4 7" id="KW-0479">Metal-binding</keyword>
<gene>
    <name evidence="10" type="ORF">HII31_13615</name>
</gene>
<sequence length="586" mass="65199">MLNSPHANTELITRYGLVSCMLAERSCSGSSFPLNITARKMVVPTALPTEPIDLEQSVHRPQKRRNSEVAHFARESSATFESSASAATNGHYAGKESDPTSQSQLDEVDEEDTLNVDVDDSHSAFEDYLDQIEARPFEDEGIMDIDDIARLRVQLREDGIEKFFDETVNSGMDARKLGIAFGIDPGIEVDDETFLRLLGLAVVRAFYKREKLSEYNTLEDAAALLQKSSKILVITGAGISTSLGIPDFRSKGTGFYDKIQQMGRDDIAEPQDVFDIEMFDLDPTLFYSLAGEILPDRSKGYTPTHGFIQLLDQMGKLQTNYTQNIDNLEGIAGINADKVIQCHGSFKTASCRKCKHKVDGAEIEDDIRNKRVPKCKKCEIDLQKVPKPQKSSKTKKPSADSDEDDDIPEPGVMKPDITFFGEQLPEDFFTRFTDIDAKDTDLVIVIGTSLKVAPVSEMPNYVPHHVPHVYISMEPIRHVEFDIQLLGKCDEVVAALCKKAGWTLKHDWVKPDEEFEVTASDGAPSFVWEVAKVERHAAKPEDHDEDTKLSKSAATPTEPEKISETTTKAEPDEALLSKHNPVIDLT</sequence>
<evidence type="ECO:0000256" key="1">
    <source>
        <dbReference type="ARBA" id="ARBA00001947"/>
    </source>
</evidence>
<dbReference type="Gene3D" id="3.30.1600.10">
    <property type="entry name" value="SIR2/SIRT2 'Small Domain"/>
    <property type="match status" value="1"/>
</dbReference>
<evidence type="ECO:0000256" key="6">
    <source>
        <dbReference type="ARBA" id="ARBA00023027"/>
    </source>
</evidence>
<dbReference type="PROSITE" id="PS50305">
    <property type="entry name" value="SIRTUIN"/>
    <property type="match status" value="1"/>
</dbReference>
<dbReference type="InterPro" id="IPR026591">
    <property type="entry name" value="Sirtuin_cat_small_dom_sf"/>
</dbReference>
<protein>
    <submittedName>
        <fullName evidence="10">NAD-dependent protein deacetylase hst1</fullName>
    </submittedName>
</protein>
<proteinExistence type="inferred from homology"/>
<name>A0A8H6VBX4_9PEZI</name>
<evidence type="ECO:0000256" key="8">
    <source>
        <dbReference type="SAM" id="MobiDB-lite"/>
    </source>
</evidence>
<reference evidence="10" key="1">
    <citation type="submission" date="2020-04" db="EMBL/GenBank/DDBJ databases">
        <title>Draft genome resource of the tomato pathogen Pseudocercospora fuligena.</title>
        <authorList>
            <person name="Zaccaron A."/>
        </authorList>
    </citation>
    <scope>NUCLEOTIDE SEQUENCE</scope>
    <source>
        <strain evidence="10">PF001</strain>
    </source>
</reference>
<evidence type="ECO:0000256" key="2">
    <source>
        <dbReference type="ARBA" id="ARBA00006924"/>
    </source>
</evidence>
<evidence type="ECO:0000313" key="11">
    <source>
        <dbReference type="Proteomes" id="UP000660729"/>
    </source>
</evidence>
<feature type="binding site" evidence="7">
    <location>
        <position position="375"/>
    </location>
    <ligand>
        <name>Zn(2+)</name>
        <dbReference type="ChEBI" id="CHEBI:29105"/>
    </ligand>
</feature>
<keyword evidence="6" id="KW-0520">NAD</keyword>
<organism evidence="10 11">
    <name type="scientific">Pseudocercospora fuligena</name>
    <dbReference type="NCBI Taxonomy" id="685502"/>
    <lineage>
        <taxon>Eukaryota</taxon>
        <taxon>Fungi</taxon>
        <taxon>Dikarya</taxon>
        <taxon>Ascomycota</taxon>
        <taxon>Pezizomycotina</taxon>
        <taxon>Dothideomycetes</taxon>
        <taxon>Dothideomycetidae</taxon>
        <taxon>Mycosphaerellales</taxon>
        <taxon>Mycosphaerellaceae</taxon>
        <taxon>Pseudocercospora</taxon>
    </lineage>
</organism>
<dbReference type="GO" id="GO:0005634">
    <property type="term" value="C:nucleus"/>
    <property type="evidence" value="ECO:0007669"/>
    <property type="project" value="TreeGrafter"/>
</dbReference>
<feature type="region of interest" description="Disordered" evidence="8">
    <location>
        <begin position="53"/>
        <end position="117"/>
    </location>
</feature>
<dbReference type="GO" id="GO:0046872">
    <property type="term" value="F:metal ion binding"/>
    <property type="evidence" value="ECO:0007669"/>
    <property type="project" value="UniProtKB-KW"/>
</dbReference>
<dbReference type="PANTHER" id="PTHR11085">
    <property type="entry name" value="NAD-DEPENDENT PROTEIN DEACYLASE SIRTUIN-5, MITOCHONDRIAL-RELATED"/>
    <property type="match status" value="1"/>
</dbReference>
<feature type="binding site" evidence="7">
    <location>
        <position position="378"/>
    </location>
    <ligand>
        <name>Zn(2+)</name>
        <dbReference type="ChEBI" id="CHEBI:29105"/>
    </ligand>
</feature>
<feature type="compositionally biased region" description="Basic and acidic residues" evidence="8">
    <location>
        <begin position="65"/>
        <end position="74"/>
    </location>
</feature>
<feature type="compositionally biased region" description="Low complexity" evidence="8">
    <location>
        <begin position="75"/>
        <end position="88"/>
    </location>
</feature>
<accession>A0A8H6VBX4</accession>
<keyword evidence="11" id="KW-1185">Reference proteome</keyword>
<feature type="domain" description="Deacetylase sirtuin-type" evidence="9">
    <location>
        <begin position="211"/>
        <end position="503"/>
    </location>
</feature>
<feature type="compositionally biased region" description="Acidic residues" evidence="8">
    <location>
        <begin position="106"/>
        <end position="117"/>
    </location>
</feature>
<feature type="compositionally biased region" description="Basic and acidic residues" evidence="8">
    <location>
        <begin position="536"/>
        <end position="549"/>
    </location>
</feature>
<comment type="similarity">
    <text evidence="2">Belongs to the sirtuin family. Class I subfamily.</text>
</comment>
<evidence type="ECO:0000256" key="4">
    <source>
        <dbReference type="ARBA" id="ARBA00022723"/>
    </source>
</evidence>
<dbReference type="Gene3D" id="3.40.50.1220">
    <property type="entry name" value="TPP-binding domain"/>
    <property type="match status" value="1"/>
</dbReference>
<dbReference type="AlphaFoldDB" id="A0A8H6VBX4"/>
<evidence type="ECO:0000256" key="7">
    <source>
        <dbReference type="PROSITE-ProRule" id="PRU00236"/>
    </source>
</evidence>
<keyword evidence="5 7" id="KW-0862">Zinc</keyword>
<comment type="caution">
    <text evidence="10">The sequence shown here is derived from an EMBL/GenBank/DDBJ whole genome shotgun (WGS) entry which is preliminary data.</text>
</comment>
<dbReference type="SUPFAM" id="SSF52467">
    <property type="entry name" value="DHS-like NAD/FAD-binding domain"/>
    <property type="match status" value="1"/>
</dbReference>
<feature type="binding site" evidence="7">
    <location>
        <position position="354"/>
    </location>
    <ligand>
        <name>Zn(2+)</name>
        <dbReference type="ChEBI" id="CHEBI:29105"/>
    </ligand>
</feature>
<evidence type="ECO:0000313" key="10">
    <source>
        <dbReference type="EMBL" id="KAF7184992.1"/>
    </source>
</evidence>
<feature type="binding site" evidence="7">
    <location>
        <position position="351"/>
    </location>
    <ligand>
        <name>Zn(2+)</name>
        <dbReference type="ChEBI" id="CHEBI:29105"/>
    </ligand>
</feature>
<evidence type="ECO:0000256" key="5">
    <source>
        <dbReference type="ARBA" id="ARBA00022833"/>
    </source>
</evidence>
<dbReference type="InterPro" id="IPR026590">
    <property type="entry name" value="Ssirtuin_cat_dom"/>
</dbReference>
<feature type="compositionally biased region" description="Basic and acidic residues" evidence="8">
    <location>
        <begin position="558"/>
        <end position="571"/>
    </location>
</feature>
<dbReference type="PANTHER" id="PTHR11085:SF9">
    <property type="entry name" value="NAD-DEPENDENT PROTEIN DEACETYLASE SIRTUIN-1"/>
    <property type="match status" value="1"/>
</dbReference>
<comment type="cofactor">
    <cofactor evidence="1">
        <name>Zn(2+)</name>
        <dbReference type="ChEBI" id="CHEBI:29105"/>
    </cofactor>
</comment>
<feature type="active site" description="Proton acceptor" evidence="7">
    <location>
        <position position="343"/>
    </location>
</feature>
<dbReference type="GO" id="GO:0070403">
    <property type="term" value="F:NAD+ binding"/>
    <property type="evidence" value="ECO:0007669"/>
    <property type="project" value="InterPro"/>
</dbReference>
<evidence type="ECO:0000259" key="9">
    <source>
        <dbReference type="PROSITE" id="PS50305"/>
    </source>
</evidence>
<feature type="region of interest" description="Disordered" evidence="8">
    <location>
        <begin position="386"/>
        <end position="412"/>
    </location>
</feature>
<evidence type="ECO:0000256" key="3">
    <source>
        <dbReference type="ARBA" id="ARBA00022679"/>
    </source>
</evidence>
<keyword evidence="3" id="KW-0808">Transferase</keyword>
<dbReference type="Pfam" id="PF02146">
    <property type="entry name" value="SIR2"/>
    <property type="match status" value="1"/>
</dbReference>
<dbReference type="OrthoDB" id="420264at2759"/>
<dbReference type="InterPro" id="IPR050134">
    <property type="entry name" value="NAD-dep_sirtuin_deacylases"/>
</dbReference>
<feature type="region of interest" description="Disordered" evidence="8">
    <location>
        <begin position="536"/>
        <end position="586"/>
    </location>
</feature>
<dbReference type="Proteomes" id="UP000660729">
    <property type="component" value="Unassembled WGS sequence"/>
</dbReference>
<dbReference type="EMBL" id="JABCIY010000344">
    <property type="protein sequence ID" value="KAF7184992.1"/>
    <property type="molecule type" value="Genomic_DNA"/>
</dbReference>
<dbReference type="GO" id="GO:0046970">
    <property type="term" value="F:histone H4K16 deacetylase activity, NAD-dependent"/>
    <property type="evidence" value="ECO:0007669"/>
    <property type="project" value="TreeGrafter"/>
</dbReference>
<dbReference type="InterPro" id="IPR029035">
    <property type="entry name" value="DHS-like_NAD/FAD-binding_dom"/>
</dbReference>
<dbReference type="InterPro" id="IPR003000">
    <property type="entry name" value="Sirtuin"/>
</dbReference>